<accession>W5XWV1</accession>
<dbReference type="Pfam" id="PF01814">
    <property type="entry name" value="Hemerythrin"/>
    <property type="match status" value="1"/>
</dbReference>
<gene>
    <name evidence="2" type="ORF">B843_00475</name>
</gene>
<proteinExistence type="predicted"/>
<feature type="domain" description="Hemerythrin-like" evidence="1">
    <location>
        <begin position="16"/>
        <end position="130"/>
    </location>
</feature>
<organism evidence="2 3">
    <name type="scientific">Corynebacterium vitaeruminis DSM 20294</name>
    <dbReference type="NCBI Taxonomy" id="1224164"/>
    <lineage>
        <taxon>Bacteria</taxon>
        <taxon>Bacillati</taxon>
        <taxon>Actinomycetota</taxon>
        <taxon>Actinomycetes</taxon>
        <taxon>Mycobacteriales</taxon>
        <taxon>Corynebacteriaceae</taxon>
        <taxon>Corynebacterium</taxon>
    </lineage>
</organism>
<dbReference type="Gene3D" id="1.20.120.520">
    <property type="entry name" value="nmb1532 protein domain like"/>
    <property type="match status" value="1"/>
</dbReference>
<dbReference type="AlphaFoldDB" id="W5XWV1"/>
<name>W5XWV1_9CORY</name>
<evidence type="ECO:0000259" key="1">
    <source>
        <dbReference type="Pfam" id="PF01814"/>
    </source>
</evidence>
<dbReference type="eggNOG" id="COG5592">
    <property type="taxonomic scope" value="Bacteria"/>
</dbReference>
<keyword evidence="3" id="KW-1185">Reference proteome</keyword>
<sequence length="162" mass="17934">MLEVMNPQYPADSLAAQLTDDHAAIDAPFHAVARGETFPEALDNLSSAVHDLRSHIYMEEEHLFPPLREAGMMMPVMVMIREHAQMWPLLDRIDQAIAAPSHDELPTLCQQVAGLLKDHNEKEEQILYSQADATVPAGAAAIIESILDTHVLPQGWVCQGLH</sequence>
<dbReference type="Proteomes" id="UP000019222">
    <property type="component" value="Chromosome"/>
</dbReference>
<dbReference type="HOGENOM" id="CLU_135006_0_0_11"/>
<dbReference type="PATRIC" id="fig|1224164.3.peg.95"/>
<evidence type="ECO:0000313" key="3">
    <source>
        <dbReference type="Proteomes" id="UP000019222"/>
    </source>
</evidence>
<dbReference type="EMBL" id="CP004353">
    <property type="protein sequence ID" value="AHI21491.1"/>
    <property type="molecule type" value="Genomic_DNA"/>
</dbReference>
<protein>
    <submittedName>
        <fullName evidence="2">Hemerythrin HHE cation binding domain-containing protein</fullName>
    </submittedName>
</protein>
<reference evidence="2 3" key="1">
    <citation type="submission" date="2013-02" db="EMBL/GenBank/DDBJ databases">
        <title>The complete genome sequence of Corynebacterium vitaeruminis DSM 20294.</title>
        <authorList>
            <person name="Ruckert C."/>
            <person name="Albersmeier A."/>
            <person name="Kalinowski J."/>
        </authorList>
    </citation>
    <scope>NUCLEOTIDE SEQUENCE [LARGE SCALE GENOMIC DNA]</scope>
    <source>
        <strain evidence="3">ATCC 10234</strain>
    </source>
</reference>
<evidence type="ECO:0000313" key="2">
    <source>
        <dbReference type="EMBL" id="AHI21491.1"/>
    </source>
</evidence>
<dbReference type="STRING" id="1224164.B843_00475"/>
<dbReference type="InterPro" id="IPR012312">
    <property type="entry name" value="Hemerythrin-like"/>
</dbReference>
<dbReference type="KEGG" id="cvt:B843_00475"/>